<protein>
    <recommendedName>
        <fullName evidence="3">WXG100 family type VII secretion target</fullName>
    </recommendedName>
</protein>
<dbReference type="SUPFAM" id="SSF140453">
    <property type="entry name" value="EsxAB dimer-like"/>
    <property type="match status" value="1"/>
</dbReference>
<dbReference type="RefSeq" id="WP_378207806.1">
    <property type="nucleotide sequence ID" value="NZ_JBHLZP010000223.1"/>
</dbReference>
<comment type="caution">
    <text evidence="1">The sequence shown here is derived from an EMBL/GenBank/DDBJ whole genome shotgun (WGS) entry which is preliminary data.</text>
</comment>
<accession>A0ABV5YKZ6</accession>
<dbReference type="Proteomes" id="UP001589627">
    <property type="component" value="Unassembled WGS sequence"/>
</dbReference>
<dbReference type="EMBL" id="JBHLZP010000223">
    <property type="protein sequence ID" value="MFB9835735.1"/>
    <property type="molecule type" value="Genomic_DNA"/>
</dbReference>
<reference evidence="1 2" key="1">
    <citation type="submission" date="2024-09" db="EMBL/GenBank/DDBJ databases">
        <authorList>
            <person name="Sun Q."/>
            <person name="Mori K."/>
        </authorList>
    </citation>
    <scope>NUCLEOTIDE SEQUENCE [LARGE SCALE GENOMIC DNA]</scope>
    <source>
        <strain evidence="1 2">TBRC 0563</strain>
    </source>
</reference>
<name>A0ABV5YKZ6_9ACTN</name>
<evidence type="ECO:0000313" key="1">
    <source>
        <dbReference type="EMBL" id="MFB9835735.1"/>
    </source>
</evidence>
<dbReference type="InterPro" id="IPR036689">
    <property type="entry name" value="ESAT-6-like_sf"/>
</dbReference>
<keyword evidence="2" id="KW-1185">Reference proteome</keyword>
<evidence type="ECO:0008006" key="3">
    <source>
        <dbReference type="Google" id="ProtNLM"/>
    </source>
</evidence>
<gene>
    <name evidence="1" type="ORF">ACFFNX_26490</name>
</gene>
<organism evidence="1 2">
    <name type="scientific">Actinoallomurus acaciae</name>
    <dbReference type="NCBI Taxonomy" id="502577"/>
    <lineage>
        <taxon>Bacteria</taxon>
        <taxon>Bacillati</taxon>
        <taxon>Actinomycetota</taxon>
        <taxon>Actinomycetes</taxon>
        <taxon>Streptosporangiales</taxon>
        <taxon>Thermomonosporaceae</taxon>
        <taxon>Actinoallomurus</taxon>
    </lineage>
</organism>
<sequence length="146" mass="15506">MAESLADYDSVQTFIVSPRDILVHARNIEAYSQSIADSLGTIVDTLQGLNLGWAGKTAEEANDFGDRWTAVAKELFGTHDHPEKGALNIVLDGVYIVASLFAGAEQGLKDFFTNMTTALADTSGGGDSGHPDSITDPTVTAVTETW</sequence>
<proteinExistence type="predicted"/>
<evidence type="ECO:0000313" key="2">
    <source>
        <dbReference type="Proteomes" id="UP001589627"/>
    </source>
</evidence>